<evidence type="ECO:0000313" key="1">
    <source>
        <dbReference type="EMBL" id="CAF0963268.1"/>
    </source>
</evidence>
<dbReference type="Proteomes" id="UP000663879">
    <property type="component" value="Unassembled WGS sequence"/>
</dbReference>
<keyword evidence="2" id="KW-1185">Reference proteome</keyword>
<organism evidence="1 2">
    <name type="scientific">Brachionus calyciflorus</name>
    <dbReference type="NCBI Taxonomy" id="104777"/>
    <lineage>
        <taxon>Eukaryota</taxon>
        <taxon>Metazoa</taxon>
        <taxon>Spiralia</taxon>
        <taxon>Gnathifera</taxon>
        <taxon>Rotifera</taxon>
        <taxon>Eurotatoria</taxon>
        <taxon>Monogononta</taxon>
        <taxon>Pseudotrocha</taxon>
        <taxon>Ploima</taxon>
        <taxon>Brachionidae</taxon>
        <taxon>Brachionus</taxon>
    </lineage>
</organism>
<dbReference type="AlphaFoldDB" id="A0A814E3C0"/>
<name>A0A814E3C0_9BILA</name>
<sequence length="96" mass="11166">MSQFLADFNSRCNFLSPIDFDVNDEELMTKMISLILISFTHKNVYKLFPSFYAYNKDKTKLSEVKGAAKIYWKCSSLECKARITNIHLKLIDSDID</sequence>
<accession>A0A814E3C0</accession>
<dbReference type="EMBL" id="CAJNOC010003020">
    <property type="protein sequence ID" value="CAF0963268.1"/>
    <property type="molecule type" value="Genomic_DNA"/>
</dbReference>
<protein>
    <recommendedName>
        <fullName evidence="3">FLYWCH-type domain-containing protein</fullName>
    </recommendedName>
</protein>
<comment type="caution">
    <text evidence="1">The sequence shown here is derived from an EMBL/GenBank/DDBJ whole genome shotgun (WGS) entry which is preliminary data.</text>
</comment>
<proteinExistence type="predicted"/>
<gene>
    <name evidence="1" type="ORF">OXX778_LOCUS14564</name>
</gene>
<reference evidence="1" key="1">
    <citation type="submission" date="2021-02" db="EMBL/GenBank/DDBJ databases">
        <authorList>
            <person name="Nowell W R."/>
        </authorList>
    </citation>
    <scope>NUCLEOTIDE SEQUENCE</scope>
    <source>
        <strain evidence="1">Ploen Becks lab</strain>
    </source>
</reference>
<evidence type="ECO:0000313" key="2">
    <source>
        <dbReference type="Proteomes" id="UP000663879"/>
    </source>
</evidence>
<evidence type="ECO:0008006" key="3">
    <source>
        <dbReference type="Google" id="ProtNLM"/>
    </source>
</evidence>